<dbReference type="AlphaFoldDB" id="W1PS77"/>
<feature type="compositionally biased region" description="Basic residues" evidence="1">
    <location>
        <begin position="331"/>
        <end position="343"/>
    </location>
</feature>
<name>W1PS77_AMBTC</name>
<feature type="region of interest" description="Disordered" evidence="1">
    <location>
        <begin position="575"/>
        <end position="660"/>
    </location>
</feature>
<dbReference type="EMBL" id="KI392812">
    <property type="protein sequence ID" value="ERN10571.1"/>
    <property type="molecule type" value="Genomic_DNA"/>
</dbReference>
<evidence type="ECO:0000256" key="1">
    <source>
        <dbReference type="SAM" id="MobiDB-lite"/>
    </source>
</evidence>
<feature type="domain" description="BAH" evidence="2">
    <location>
        <begin position="170"/>
        <end position="289"/>
    </location>
</feature>
<evidence type="ECO:0000313" key="4">
    <source>
        <dbReference type="Proteomes" id="UP000017836"/>
    </source>
</evidence>
<sequence length="672" mass="75992">MSGIERKLVDWNEEFVSQERGGRIVHYYVRDDSGNSVLAVVGTERSVRHMVYVVAEGFMESEWFQRPPTSSSSSGNGSSFKWRSKREVVDWLSSLLSDGNRTLKSPVNVTTRISECDASVSGFDEREIYHNRKGLFARKLKGTGDIVWSSEVWTCGKQLRHYHSFCRNGTLITIHSFVLVMSVEGDHHLAYIEDMYEDKKGRKKVKARWFHQNQEVAGMISPPQPHLYEVFITPHSQVLSAECVDGLVPVLTPKHYDQCLAALPPTFSGRTHLCSRQFGNGSVKPFDVSKLHGYYNQKILSCIDLYTISKYELTCKSPIPYGEEEAGHIKVGPRKSRSSRGRQKGLPEQTQVEVLDTVNGLIGVEPVDQCSRFGRHEEPFGVKQIGQETWASQLFKTKDKIEVLCQDSGIRGCWFRCTVLEVSRKQLKVCYDDLLSEDESGNLEEWVPAFRLAATDKLGMRCSGRLTVRPSPPESLCGSPFRIGTPVDTWWNDGWWEGVIVRISDDGIDTLQVYFPGEDVLLAFQRENLRISKDWVRNRWVDVKEKPDILSSMTDISSSPKLLAWLQETRKTYSSARTQFSGSKDEDTSRHDRDDDGDDFDDDGDDFDDDDDDDEDEDDDDDGFGNDGSDDGGKDGNDDDGDDEEEDKLESKRLKLDNGVVTGLMAIVEVNS</sequence>
<feature type="compositionally biased region" description="Acidic residues" evidence="1">
    <location>
        <begin position="637"/>
        <end position="648"/>
    </location>
</feature>
<dbReference type="Proteomes" id="UP000017836">
    <property type="component" value="Unassembled WGS sequence"/>
</dbReference>
<dbReference type="InterPro" id="IPR043151">
    <property type="entry name" value="BAH_sf"/>
</dbReference>
<dbReference type="InterPro" id="IPR008395">
    <property type="entry name" value="Agenet-like_dom"/>
</dbReference>
<feature type="region of interest" description="Disordered" evidence="1">
    <location>
        <begin position="326"/>
        <end position="348"/>
    </location>
</feature>
<dbReference type="Gramene" id="ERN10571">
    <property type="protein sequence ID" value="ERN10571"/>
    <property type="gene ID" value="AMTR_s00028p00081930"/>
</dbReference>
<dbReference type="PANTHER" id="PTHR31917">
    <property type="entry name" value="AGENET DOMAIN-CONTAINING PROTEIN-RELATED"/>
    <property type="match status" value="1"/>
</dbReference>
<dbReference type="PANTHER" id="PTHR31917:SF101">
    <property type="entry name" value="OS07G0607300 PROTEIN"/>
    <property type="match status" value="1"/>
</dbReference>
<reference evidence="4" key="1">
    <citation type="journal article" date="2013" name="Science">
        <title>The Amborella genome and the evolution of flowering plants.</title>
        <authorList>
            <consortium name="Amborella Genome Project"/>
        </authorList>
    </citation>
    <scope>NUCLEOTIDE SEQUENCE [LARGE SCALE GENOMIC DNA]</scope>
</reference>
<accession>W1PS77</accession>
<dbReference type="InterPro" id="IPR001025">
    <property type="entry name" value="BAH_dom"/>
</dbReference>
<keyword evidence="4" id="KW-1185">Reference proteome</keyword>
<feature type="compositionally biased region" description="Basic and acidic residues" evidence="1">
    <location>
        <begin position="583"/>
        <end position="594"/>
    </location>
</feature>
<dbReference type="SMART" id="SM00743">
    <property type="entry name" value="Agenet"/>
    <property type="match status" value="2"/>
</dbReference>
<dbReference type="HOGENOM" id="CLU_014967_2_1_1"/>
<organism evidence="3 4">
    <name type="scientific">Amborella trichopoda</name>
    <dbReference type="NCBI Taxonomy" id="13333"/>
    <lineage>
        <taxon>Eukaryota</taxon>
        <taxon>Viridiplantae</taxon>
        <taxon>Streptophyta</taxon>
        <taxon>Embryophyta</taxon>
        <taxon>Tracheophyta</taxon>
        <taxon>Spermatophyta</taxon>
        <taxon>Magnoliopsida</taxon>
        <taxon>Amborellales</taxon>
        <taxon>Amborellaceae</taxon>
        <taxon>Amborella</taxon>
    </lineage>
</organism>
<dbReference type="KEGG" id="atr:18438745"/>
<protein>
    <recommendedName>
        <fullName evidence="2">BAH domain-containing protein</fullName>
    </recommendedName>
</protein>
<dbReference type="OMA" id="CENDHHF"/>
<dbReference type="InterPro" id="IPR014002">
    <property type="entry name" value="Agenet_dom_plant"/>
</dbReference>
<dbReference type="GO" id="GO:0003682">
    <property type="term" value="F:chromatin binding"/>
    <property type="evidence" value="ECO:0007669"/>
    <property type="project" value="InterPro"/>
</dbReference>
<dbReference type="PROSITE" id="PS51038">
    <property type="entry name" value="BAH"/>
    <property type="match status" value="1"/>
</dbReference>
<proteinExistence type="predicted"/>
<dbReference type="Gene3D" id="2.30.30.490">
    <property type="match status" value="1"/>
</dbReference>
<dbReference type="Pfam" id="PF05641">
    <property type="entry name" value="Agenet"/>
    <property type="match status" value="1"/>
</dbReference>
<dbReference type="CDD" id="cd20405">
    <property type="entry name" value="Tudor_Agenet_AtDUF_rpt1_3"/>
    <property type="match status" value="1"/>
</dbReference>
<feature type="compositionally biased region" description="Acidic residues" evidence="1">
    <location>
        <begin position="595"/>
        <end position="630"/>
    </location>
</feature>
<evidence type="ECO:0000259" key="2">
    <source>
        <dbReference type="PROSITE" id="PS51038"/>
    </source>
</evidence>
<dbReference type="eggNOG" id="ENOG502QSIN">
    <property type="taxonomic scope" value="Eukaryota"/>
</dbReference>
<gene>
    <name evidence="3" type="ORF">AMTR_s00028p00081930</name>
</gene>
<dbReference type="OrthoDB" id="1883212at2759"/>
<evidence type="ECO:0000313" key="3">
    <source>
        <dbReference type="EMBL" id="ERN10571.1"/>
    </source>
</evidence>